<evidence type="ECO:0000313" key="2">
    <source>
        <dbReference type="EMBL" id="MBK1816757.1"/>
    </source>
</evidence>
<gene>
    <name evidence="2" type="ORF">JIN84_14115</name>
</gene>
<dbReference type="Pfam" id="PF01850">
    <property type="entry name" value="PIN"/>
    <property type="match status" value="1"/>
</dbReference>
<dbReference type="SUPFAM" id="SSF88723">
    <property type="entry name" value="PIN domain-like"/>
    <property type="match status" value="1"/>
</dbReference>
<accession>A0A934V812</accession>
<feature type="domain" description="PIN" evidence="1">
    <location>
        <begin position="3"/>
        <end position="142"/>
    </location>
</feature>
<name>A0A934V812_9BACT</name>
<comment type="caution">
    <text evidence="2">The sequence shown here is derived from an EMBL/GenBank/DDBJ whole genome shotgun (WGS) entry which is preliminary data.</text>
</comment>
<dbReference type="InterPro" id="IPR002716">
    <property type="entry name" value="PIN_dom"/>
</dbReference>
<protein>
    <submittedName>
        <fullName evidence="2">PIN domain-containing protein</fullName>
    </submittedName>
</protein>
<reference evidence="2" key="1">
    <citation type="submission" date="2021-01" db="EMBL/GenBank/DDBJ databases">
        <title>Modified the classification status of verrucomicrobia.</title>
        <authorList>
            <person name="Feng X."/>
        </authorList>
    </citation>
    <scope>NUCLEOTIDE SEQUENCE</scope>
    <source>
        <strain evidence="2">JCM 18052</strain>
    </source>
</reference>
<evidence type="ECO:0000259" key="1">
    <source>
        <dbReference type="Pfam" id="PF01850"/>
    </source>
</evidence>
<dbReference type="InterPro" id="IPR029060">
    <property type="entry name" value="PIN-like_dom_sf"/>
</dbReference>
<dbReference type="EMBL" id="JAENIK010000011">
    <property type="protein sequence ID" value="MBK1816757.1"/>
    <property type="molecule type" value="Genomic_DNA"/>
</dbReference>
<dbReference type="RefSeq" id="WP_200351683.1">
    <property type="nucleotide sequence ID" value="NZ_BAABHZ010000006.1"/>
</dbReference>
<organism evidence="2 3">
    <name type="scientific">Luteolibacter yonseiensis</name>
    <dbReference type="NCBI Taxonomy" id="1144680"/>
    <lineage>
        <taxon>Bacteria</taxon>
        <taxon>Pseudomonadati</taxon>
        <taxon>Verrucomicrobiota</taxon>
        <taxon>Verrucomicrobiia</taxon>
        <taxon>Verrucomicrobiales</taxon>
        <taxon>Verrucomicrobiaceae</taxon>
        <taxon>Luteolibacter</taxon>
    </lineage>
</organism>
<sequence>MNVYPDTSFVCSLYRLQHTSQRAIELRADLVVPLPVSSLLLLEFRQSIRFQMRLFSKDRSKGFSKNEGSAMLRDLQSDLAHGVLEMISPDWADVHRIAEELSGRHTEAHGHRFADILHVATALHFGVATFFTFDANQKRLAEAEGMLVPV</sequence>
<dbReference type="Proteomes" id="UP000600139">
    <property type="component" value="Unassembled WGS sequence"/>
</dbReference>
<dbReference type="Gene3D" id="3.40.50.1010">
    <property type="entry name" value="5'-nuclease"/>
    <property type="match status" value="1"/>
</dbReference>
<proteinExistence type="predicted"/>
<evidence type="ECO:0000313" key="3">
    <source>
        <dbReference type="Proteomes" id="UP000600139"/>
    </source>
</evidence>
<keyword evidence="3" id="KW-1185">Reference proteome</keyword>
<dbReference type="AlphaFoldDB" id="A0A934V812"/>